<evidence type="ECO:0000256" key="1">
    <source>
        <dbReference type="SAM" id="MobiDB-lite"/>
    </source>
</evidence>
<dbReference type="InterPro" id="IPR050863">
    <property type="entry name" value="CenT-Element_Derived"/>
</dbReference>
<dbReference type="Pfam" id="PF03184">
    <property type="entry name" value="DDE_1"/>
    <property type="match status" value="1"/>
</dbReference>
<protein>
    <recommendedName>
        <fullName evidence="2">DDE-1 domain-containing protein</fullName>
    </recommendedName>
</protein>
<accession>A0ABQ9HRT7</accession>
<comment type="caution">
    <text evidence="3">The sequence shown here is derived from an EMBL/GenBank/DDBJ whole genome shotgun (WGS) entry which is preliminary data.</text>
</comment>
<evidence type="ECO:0000313" key="4">
    <source>
        <dbReference type="Proteomes" id="UP001159363"/>
    </source>
</evidence>
<sequence>MKIAHNKELEEAIFMWYLQQQDCGEKLSADPKAAENFVEKFKIEAESYNPEFLNNADETALFGRFLPKTTLSSKRETSAPGHKNQPKSWMTAALFTEWHNSIFIPEVKKYQKAIRKEGSNIMLILDTAPTHPTESLLDREYGRFKTHFLPPNITSLLQLMDQLVIETMKRHNRRPLLRKILIEDENEEGIVAHHQKLDLKDCAYMSLEQIEKHFNQGGGTEIERRKKKREKEEEEREEEEDEITLEDLRKILLKIPGCSECSAEDVGEWLAHDSSDPGFQILSDEHIQSVREETDQEDDIATESNVGPSAGEAFVCLDTALT</sequence>
<organism evidence="3 4">
    <name type="scientific">Dryococelus australis</name>
    <dbReference type="NCBI Taxonomy" id="614101"/>
    <lineage>
        <taxon>Eukaryota</taxon>
        <taxon>Metazoa</taxon>
        <taxon>Ecdysozoa</taxon>
        <taxon>Arthropoda</taxon>
        <taxon>Hexapoda</taxon>
        <taxon>Insecta</taxon>
        <taxon>Pterygota</taxon>
        <taxon>Neoptera</taxon>
        <taxon>Polyneoptera</taxon>
        <taxon>Phasmatodea</taxon>
        <taxon>Verophasmatodea</taxon>
        <taxon>Anareolatae</taxon>
        <taxon>Phasmatidae</taxon>
        <taxon>Eurycanthinae</taxon>
        <taxon>Dryococelus</taxon>
    </lineage>
</organism>
<keyword evidence="4" id="KW-1185">Reference proteome</keyword>
<gene>
    <name evidence="3" type="ORF">PR048_013315</name>
</gene>
<dbReference type="Proteomes" id="UP001159363">
    <property type="component" value="Chromosome X"/>
</dbReference>
<feature type="domain" description="DDE-1" evidence="2">
    <location>
        <begin position="83"/>
        <end position="198"/>
    </location>
</feature>
<proteinExistence type="predicted"/>
<name>A0ABQ9HRT7_9NEOP</name>
<dbReference type="EMBL" id="JARBHB010000004">
    <property type="protein sequence ID" value="KAJ8887100.1"/>
    <property type="molecule type" value="Genomic_DNA"/>
</dbReference>
<dbReference type="PANTHER" id="PTHR19303">
    <property type="entry name" value="TRANSPOSON"/>
    <property type="match status" value="1"/>
</dbReference>
<reference evidence="3 4" key="1">
    <citation type="submission" date="2023-02" db="EMBL/GenBank/DDBJ databases">
        <title>LHISI_Scaffold_Assembly.</title>
        <authorList>
            <person name="Stuart O.P."/>
            <person name="Cleave R."/>
            <person name="Magrath M.J.L."/>
            <person name="Mikheyev A.S."/>
        </authorList>
    </citation>
    <scope>NUCLEOTIDE SEQUENCE [LARGE SCALE GENOMIC DNA]</scope>
    <source>
        <strain evidence="3">Daus_M_001</strain>
        <tissue evidence="3">Leg muscle</tissue>
    </source>
</reference>
<evidence type="ECO:0000259" key="2">
    <source>
        <dbReference type="Pfam" id="PF03184"/>
    </source>
</evidence>
<feature type="region of interest" description="Disordered" evidence="1">
    <location>
        <begin position="215"/>
        <end position="240"/>
    </location>
</feature>
<dbReference type="InterPro" id="IPR004875">
    <property type="entry name" value="DDE_SF_endonuclease_dom"/>
</dbReference>
<evidence type="ECO:0000313" key="3">
    <source>
        <dbReference type="EMBL" id="KAJ8887100.1"/>
    </source>
</evidence>
<dbReference type="PANTHER" id="PTHR19303:SF16">
    <property type="entry name" value="JERKY PROTEIN HOMOLOG-LIKE"/>
    <property type="match status" value="1"/>
</dbReference>